<dbReference type="Pfam" id="PF00129">
    <property type="entry name" value="MHC_I"/>
    <property type="match status" value="1"/>
</dbReference>
<feature type="chain" id="PRO_5042290199" evidence="3">
    <location>
        <begin position="22"/>
        <end position="355"/>
    </location>
</feature>
<gene>
    <name evidence="5" type="ORF">C0J50_18764</name>
</gene>
<dbReference type="AlphaFoldDB" id="A0AAD5ASR6"/>
<keyword evidence="1" id="KW-0325">Glycoprotein</keyword>
<sequence length="355" mass="40415">MKKGEILYILVFFLYPVQLFGDDLHSISGFFIGSEGLNLPNYMEKIAVNDVTIFYHDSRKNSLAPCPEWLNTSIGQKHWEDIRVISQHNRQTMNTALESAIQQFNLTGSQADINIYQGYSRCDLYSNGTIHAFLNHAFNGKDFLSLDIDSRTYIASVPQALVYKRQREQNPVLIAITAAFYRKTCIDRLKLFLEHAPGVTIKKAPEVRLFQRRRAGSTLLTCHVTGFFPRSVQVKWIWEDLQPADNEINDVLPNGDGTYQTRRSVIIPKENPGDHHYSCVVQHSSLKENITVTWDHVTSATSAVLRMEGGYRESKGGYELTVSVIKDLTCTNDDSNMKRQVLDGPDRLYTLSRTD</sequence>
<dbReference type="Proteomes" id="UP001205998">
    <property type="component" value="Unassembled WGS sequence"/>
</dbReference>
<proteinExistence type="predicted"/>
<dbReference type="InterPro" id="IPR050208">
    <property type="entry name" value="MHC_class-I_related"/>
</dbReference>
<evidence type="ECO:0000313" key="5">
    <source>
        <dbReference type="EMBL" id="KAI5621707.1"/>
    </source>
</evidence>
<dbReference type="InterPro" id="IPR037055">
    <property type="entry name" value="MHC_I-like_Ag-recog_sf"/>
</dbReference>
<keyword evidence="3" id="KW-0732">Signal</keyword>
<dbReference type="GO" id="GO:0005615">
    <property type="term" value="C:extracellular space"/>
    <property type="evidence" value="ECO:0007669"/>
    <property type="project" value="TreeGrafter"/>
</dbReference>
<keyword evidence="2" id="KW-0393">Immunoglobulin domain</keyword>
<protein>
    <submittedName>
        <fullName evidence="5">Major histocompatibility complex class I UXA2</fullName>
    </submittedName>
</protein>
<dbReference type="InterPro" id="IPR003597">
    <property type="entry name" value="Ig_C1-set"/>
</dbReference>
<dbReference type="SUPFAM" id="SSF48726">
    <property type="entry name" value="Immunoglobulin"/>
    <property type="match status" value="1"/>
</dbReference>
<dbReference type="EMBL" id="MU551630">
    <property type="protein sequence ID" value="KAI5621707.1"/>
    <property type="molecule type" value="Genomic_DNA"/>
</dbReference>
<reference evidence="5" key="1">
    <citation type="submission" date="2018-07" db="EMBL/GenBank/DDBJ databases">
        <title>Comparative genomics of catfishes provides insights into carnivory and benthic adaptation.</title>
        <authorList>
            <person name="Zhang Y."/>
            <person name="Wang D."/>
            <person name="Peng Z."/>
            <person name="Zheng S."/>
            <person name="Shao F."/>
            <person name="Tao W."/>
        </authorList>
    </citation>
    <scope>NUCLEOTIDE SEQUENCE</scope>
    <source>
        <strain evidence="5">Chongqing</strain>
    </source>
</reference>
<dbReference type="PANTHER" id="PTHR16675:SF235">
    <property type="entry name" value="SHKT DOMAIN-CONTAINING PROTEIN"/>
    <property type="match status" value="1"/>
</dbReference>
<dbReference type="GO" id="GO:0009897">
    <property type="term" value="C:external side of plasma membrane"/>
    <property type="evidence" value="ECO:0007669"/>
    <property type="project" value="TreeGrafter"/>
</dbReference>
<accession>A0AAD5ASR6</accession>
<dbReference type="InterPro" id="IPR007110">
    <property type="entry name" value="Ig-like_dom"/>
</dbReference>
<evidence type="ECO:0000259" key="4">
    <source>
        <dbReference type="PROSITE" id="PS50835"/>
    </source>
</evidence>
<evidence type="ECO:0000313" key="6">
    <source>
        <dbReference type="Proteomes" id="UP001205998"/>
    </source>
</evidence>
<name>A0AAD5ASR6_SILAS</name>
<evidence type="ECO:0000256" key="3">
    <source>
        <dbReference type="SAM" id="SignalP"/>
    </source>
</evidence>
<dbReference type="InterPro" id="IPR003006">
    <property type="entry name" value="Ig/MHC_CS"/>
</dbReference>
<dbReference type="PROSITE" id="PS00290">
    <property type="entry name" value="IG_MHC"/>
    <property type="match status" value="1"/>
</dbReference>
<evidence type="ECO:0000256" key="2">
    <source>
        <dbReference type="ARBA" id="ARBA00023319"/>
    </source>
</evidence>
<comment type="caution">
    <text evidence="5">The sequence shown here is derived from an EMBL/GenBank/DDBJ whole genome shotgun (WGS) entry which is preliminary data.</text>
</comment>
<evidence type="ECO:0000256" key="1">
    <source>
        <dbReference type="ARBA" id="ARBA00023180"/>
    </source>
</evidence>
<feature type="signal peptide" evidence="3">
    <location>
        <begin position="1"/>
        <end position="21"/>
    </location>
</feature>
<dbReference type="PANTHER" id="PTHR16675">
    <property type="entry name" value="MHC CLASS I-RELATED"/>
    <property type="match status" value="1"/>
</dbReference>
<dbReference type="InterPro" id="IPR011162">
    <property type="entry name" value="MHC_I/II-like_Ag-recog"/>
</dbReference>
<dbReference type="Pfam" id="PF07654">
    <property type="entry name" value="C1-set"/>
    <property type="match status" value="1"/>
</dbReference>
<dbReference type="InterPro" id="IPR013783">
    <property type="entry name" value="Ig-like_fold"/>
</dbReference>
<dbReference type="SUPFAM" id="SSF54452">
    <property type="entry name" value="MHC antigen-recognition domain"/>
    <property type="match status" value="1"/>
</dbReference>
<keyword evidence="6" id="KW-1185">Reference proteome</keyword>
<feature type="domain" description="Ig-like" evidence="4">
    <location>
        <begin position="205"/>
        <end position="293"/>
    </location>
</feature>
<organism evidence="5 6">
    <name type="scientific">Silurus asotus</name>
    <name type="common">Amur catfish</name>
    <name type="synonym">Parasilurus asotus</name>
    <dbReference type="NCBI Taxonomy" id="30991"/>
    <lineage>
        <taxon>Eukaryota</taxon>
        <taxon>Metazoa</taxon>
        <taxon>Chordata</taxon>
        <taxon>Craniata</taxon>
        <taxon>Vertebrata</taxon>
        <taxon>Euteleostomi</taxon>
        <taxon>Actinopterygii</taxon>
        <taxon>Neopterygii</taxon>
        <taxon>Teleostei</taxon>
        <taxon>Ostariophysi</taxon>
        <taxon>Siluriformes</taxon>
        <taxon>Siluridae</taxon>
        <taxon>Silurus</taxon>
    </lineage>
</organism>
<dbReference type="InterPro" id="IPR011161">
    <property type="entry name" value="MHC_I-like_Ag-recog"/>
</dbReference>
<dbReference type="Gene3D" id="3.30.500.10">
    <property type="entry name" value="MHC class I-like antigen recognition-like"/>
    <property type="match status" value="1"/>
</dbReference>
<dbReference type="PROSITE" id="PS50835">
    <property type="entry name" value="IG_LIKE"/>
    <property type="match status" value="1"/>
</dbReference>
<dbReference type="InterPro" id="IPR036179">
    <property type="entry name" value="Ig-like_dom_sf"/>
</dbReference>
<dbReference type="GO" id="GO:0006955">
    <property type="term" value="P:immune response"/>
    <property type="evidence" value="ECO:0007669"/>
    <property type="project" value="TreeGrafter"/>
</dbReference>
<dbReference type="Gene3D" id="2.60.40.10">
    <property type="entry name" value="Immunoglobulins"/>
    <property type="match status" value="1"/>
</dbReference>
<dbReference type="SMART" id="SM00407">
    <property type="entry name" value="IGc1"/>
    <property type="match status" value="1"/>
</dbReference>